<feature type="compositionally biased region" description="Low complexity" evidence="1">
    <location>
        <begin position="204"/>
        <end position="226"/>
    </location>
</feature>
<reference evidence="3" key="1">
    <citation type="journal article" date="2015" name="Genome Announc.">
        <title>Draft genome sequence of Talaromyces cellulolyticus strain Y-94, a source of lignocellulosic biomass-degrading enzymes.</title>
        <authorList>
            <person name="Fujii T."/>
            <person name="Koike H."/>
            <person name="Sawayama S."/>
            <person name="Yano S."/>
            <person name="Inoue H."/>
        </authorList>
    </citation>
    <scope>NUCLEOTIDE SEQUENCE [LARGE SCALE GENOMIC DNA]</scope>
    <source>
        <strain evidence="3">Y-94</strain>
    </source>
</reference>
<protein>
    <submittedName>
        <fullName evidence="2">Uncharacterized protein</fullName>
    </submittedName>
</protein>
<evidence type="ECO:0000256" key="1">
    <source>
        <dbReference type="SAM" id="MobiDB-lite"/>
    </source>
</evidence>
<proteinExistence type="predicted"/>
<dbReference type="EMBL" id="DF933834">
    <property type="protein sequence ID" value="GAM40277.1"/>
    <property type="molecule type" value="Genomic_DNA"/>
</dbReference>
<dbReference type="AlphaFoldDB" id="A0A0B8MY17"/>
<dbReference type="Proteomes" id="UP000053095">
    <property type="component" value="Unassembled WGS sequence"/>
</dbReference>
<sequence>MKFSQLAARLLGGSAGFHQVARDDSHDLAARGVVGTPYVVVQTVTNWVCTTYTSTITGLASATTSQGAPTPIVTVFPSPGTYTIPASTVTVTAPTTVCAAQTTSLAPGPNTVGGATTVVTGPTTITVPYASVVTTEGTVTTTIVSTVYTCPAAGTYTIGATTVTVPETTVYVYPTSTCYYPGTYTHPEETVTITKTSDVVVPSSSAVPSSSVTTPTPTPTPSSSSSGTAYGYATSPGSTDTTFKSLGISNNWGWVITGPLPISGNLYLGAGNNDISKATLVGTFSIVHTGTKFTVTYTLNNPGYTLQEVQFYYGHTYPNHIAPGQFPYVKTLSGSQTLYSFTVPYSAQDDTFIVHAGIGASC</sequence>
<keyword evidence="3" id="KW-1185">Reference proteome</keyword>
<accession>A0A0B8MY17</accession>
<evidence type="ECO:0000313" key="3">
    <source>
        <dbReference type="Proteomes" id="UP000053095"/>
    </source>
</evidence>
<name>A0A0B8MY17_TALPI</name>
<gene>
    <name evidence="2" type="ORF">TCE0_038r12507</name>
</gene>
<evidence type="ECO:0000313" key="2">
    <source>
        <dbReference type="EMBL" id="GAM40277.1"/>
    </source>
</evidence>
<organism evidence="2 3">
    <name type="scientific">Talaromyces pinophilus</name>
    <name type="common">Penicillium pinophilum</name>
    <dbReference type="NCBI Taxonomy" id="128442"/>
    <lineage>
        <taxon>Eukaryota</taxon>
        <taxon>Fungi</taxon>
        <taxon>Dikarya</taxon>
        <taxon>Ascomycota</taxon>
        <taxon>Pezizomycotina</taxon>
        <taxon>Eurotiomycetes</taxon>
        <taxon>Eurotiomycetidae</taxon>
        <taxon>Eurotiales</taxon>
        <taxon>Trichocomaceae</taxon>
        <taxon>Talaromyces</taxon>
        <taxon>Talaromyces sect. Talaromyces</taxon>
    </lineage>
</organism>
<feature type="region of interest" description="Disordered" evidence="1">
    <location>
        <begin position="204"/>
        <end position="231"/>
    </location>
</feature>